<feature type="transmembrane region" description="Helical" evidence="8">
    <location>
        <begin position="143"/>
        <end position="162"/>
    </location>
</feature>
<organism evidence="11 12">
    <name type="scientific">Candidatus Uhrbacteria bacterium RIFCSPLOWO2_02_FULL_51_9</name>
    <dbReference type="NCBI Taxonomy" id="1802410"/>
    <lineage>
        <taxon>Bacteria</taxon>
        <taxon>Candidatus Uhriibacteriota</taxon>
    </lineage>
</organism>
<evidence type="ECO:0000259" key="10">
    <source>
        <dbReference type="PROSITE" id="PS50929"/>
    </source>
</evidence>
<dbReference type="GO" id="GO:0005886">
    <property type="term" value="C:plasma membrane"/>
    <property type="evidence" value="ECO:0007669"/>
    <property type="project" value="UniProtKB-SubCell"/>
</dbReference>
<dbReference type="GO" id="GO:0016887">
    <property type="term" value="F:ATP hydrolysis activity"/>
    <property type="evidence" value="ECO:0007669"/>
    <property type="project" value="InterPro"/>
</dbReference>
<dbReference type="Pfam" id="PF00664">
    <property type="entry name" value="ABC_membrane"/>
    <property type="match status" value="1"/>
</dbReference>
<comment type="caution">
    <text evidence="11">The sequence shown here is derived from an EMBL/GenBank/DDBJ whole genome shotgun (WGS) entry which is preliminary data.</text>
</comment>
<evidence type="ECO:0000256" key="2">
    <source>
        <dbReference type="ARBA" id="ARBA00022448"/>
    </source>
</evidence>
<dbReference type="AlphaFoldDB" id="A0A1F7VG39"/>
<keyword evidence="7 8" id="KW-0472">Membrane</keyword>
<dbReference type="PANTHER" id="PTHR24221:SF654">
    <property type="entry name" value="ATP-BINDING CASSETTE SUB-FAMILY B MEMBER 6"/>
    <property type="match status" value="1"/>
</dbReference>
<keyword evidence="6 8" id="KW-1133">Transmembrane helix</keyword>
<dbReference type="Gene3D" id="3.40.50.300">
    <property type="entry name" value="P-loop containing nucleotide triphosphate hydrolases"/>
    <property type="match status" value="1"/>
</dbReference>
<dbReference type="GO" id="GO:0140359">
    <property type="term" value="F:ABC-type transporter activity"/>
    <property type="evidence" value="ECO:0007669"/>
    <property type="project" value="InterPro"/>
</dbReference>
<dbReference type="PROSITE" id="PS00211">
    <property type="entry name" value="ABC_TRANSPORTER_1"/>
    <property type="match status" value="1"/>
</dbReference>
<feature type="transmembrane region" description="Helical" evidence="8">
    <location>
        <begin position="64"/>
        <end position="82"/>
    </location>
</feature>
<evidence type="ECO:0008006" key="13">
    <source>
        <dbReference type="Google" id="ProtNLM"/>
    </source>
</evidence>
<feature type="transmembrane region" description="Helical" evidence="8">
    <location>
        <begin position="21"/>
        <end position="44"/>
    </location>
</feature>
<dbReference type="InterPro" id="IPR039421">
    <property type="entry name" value="Type_1_exporter"/>
</dbReference>
<dbReference type="InterPro" id="IPR036640">
    <property type="entry name" value="ABC1_TM_sf"/>
</dbReference>
<sequence>MQFRTKQTLKIYWSQVRHYRILIFCMFLAGGVAVVADLAIPIYYKKFFNILTDATAFGSAPVRALVGALVMIVSFNGVGWILHRFMHVANSYVQPRIQADLFLHAYDYLQRHAYGFFTNRFVGSLVRRVTKITRAFEVFADRVFWEIFPLIIRITGVTIVLYIFNHTIAFILLGWTLVFIVLNYFFSRWKLKYDIARSAKDTERTGTLADALTNQNNIQLFNGYQFEFGRIKKVAEELRRLQTFTWNLGAAVEAIQAGFFIGVEFLLMYLAIGFWQRGLLTLGDFVLIQSYLLGLIGHIWNVGRNVRELYESFADAEEITEILNTPHEIRDVSGAKPLVVSKGKVAFEHVDFNYSKTRIMKVLDDFALTIKAGEKVALIGPSGAGKSTVVKLLFRFHDISHGTITIDGQKINRVTQDSLRAHLGLVPQEPILFHRTLMENIRYGRRDATDAEVFEASHLAHCDEFIKNLPEKYETYVGERGIKLSGGERQRVAIARAILKNAPILVLDEATSSLDSHSESLIQGALKTLMVDKTVMVIAHRLSTIRQMDRIVVLKEGRVIDQGTHEALLEKEGLYKQLWDLQAGGFLPEPEGD</sequence>
<evidence type="ECO:0000259" key="9">
    <source>
        <dbReference type="PROSITE" id="PS50893"/>
    </source>
</evidence>
<dbReference type="Gene3D" id="1.20.1560.10">
    <property type="entry name" value="ABC transporter type 1, transmembrane domain"/>
    <property type="match status" value="1"/>
</dbReference>
<dbReference type="InterPro" id="IPR011527">
    <property type="entry name" value="ABC1_TM_dom"/>
</dbReference>
<evidence type="ECO:0000256" key="7">
    <source>
        <dbReference type="ARBA" id="ARBA00023136"/>
    </source>
</evidence>
<reference evidence="11 12" key="1">
    <citation type="journal article" date="2016" name="Nat. Commun.">
        <title>Thousands of microbial genomes shed light on interconnected biogeochemical processes in an aquifer system.</title>
        <authorList>
            <person name="Anantharaman K."/>
            <person name="Brown C.T."/>
            <person name="Hug L.A."/>
            <person name="Sharon I."/>
            <person name="Castelle C.J."/>
            <person name="Probst A.J."/>
            <person name="Thomas B.C."/>
            <person name="Singh A."/>
            <person name="Wilkins M.J."/>
            <person name="Karaoz U."/>
            <person name="Brodie E.L."/>
            <person name="Williams K.H."/>
            <person name="Hubbard S.S."/>
            <person name="Banfield J.F."/>
        </authorList>
    </citation>
    <scope>NUCLEOTIDE SEQUENCE [LARGE SCALE GENOMIC DNA]</scope>
</reference>
<dbReference type="EMBL" id="MGES01000001">
    <property type="protein sequence ID" value="OGL89469.1"/>
    <property type="molecule type" value="Genomic_DNA"/>
</dbReference>
<name>A0A1F7VG39_9BACT</name>
<dbReference type="SUPFAM" id="SSF90123">
    <property type="entry name" value="ABC transporter transmembrane region"/>
    <property type="match status" value="1"/>
</dbReference>
<dbReference type="PROSITE" id="PS50893">
    <property type="entry name" value="ABC_TRANSPORTER_2"/>
    <property type="match status" value="1"/>
</dbReference>
<feature type="domain" description="ABC transporter" evidence="9">
    <location>
        <begin position="345"/>
        <end position="581"/>
    </location>
</feature>
<evidence type="ECO:0000256" key="4">
    <source>
        <dbReference type="ARBA" id="ARBA00022741"/>
    </source>
</evidence>
<dbReference type="PROSITE" id="PS50929">
    <property type="entry name" value="ABC_TM1F"/>
    <property type="match status" value="1"/>
</dbReference>
<dbReference type="GO" id="GO:0034040">
    <property type="term" value="F:ATPase-coupled lipid transmembrane transporter activity"/>
    <property type="evidence" value="ECO:0007669"/>
    <property type="project" value="TreeGrafter"/>
</dbReference>
<dbReference type="InterPro" id="IPR003593">
    <property type="entry name" value="AAA+_ATPase"/>
</dbReference>
<evidence type="ECO:0000313" key="12">
    <source>
        <dbReference type="Proteomes" id="UP000176678"/>
    </source>
</evidence>
<dbReference type="InterPro" id="IPR027417">
    <property type="entry name" value="P-loop_NTPase"/>
</dbReference>
<evidence type="ECO:0000313" key="11">
    <source>
        <dbReference type="EMBL" id="OGL89469.1"/>
    </source>
</evidence>
<dbReference type="SMART" id="SM00382">
    <property type="entry name" value="AAA"/>
    <property type="match status" value="1"/>
</dbReference>
<dbReference type="PANTHER" id="PTHR24221">
    <property type="entry name" value="ATP-BINDING CASSETTE SUB-FAMILY B"/>
    <property type="match status" value="1"/>
</dbReference>
<dbReference type="Proteomes" id="UP000176678">
    <property type="component" value="Unassembled WGS sequence"/>
</dbReference>
<feature type="transmembrane region" description="Helical" evidence="8">
    <location>
        <begin position="248"/>
        <end position="272"/>
    </location>
</feature>
<evidence type="ECO:0000256" key="6">
    <source>
        <dbReference type="ARBA" id="ARBA00022989"/>
    </source>
</evidence>
<dbReference type="SUPFAM" id="SSF52540">
    <property type="entry name" value="P-loop containing nucleoside triphosphate hydrolases"/>
    <property type="match status" value="1"/>
</dbReference>
<dbReference type="STRING" id="1802410.A3H75_01180"/>
<dbReference type="InterPro" id="IPR017871">
    <property type="entry name" value="ABC_transporter-like_CS"/>
</dbReference>
<keyword evidence="2" id="KW-0813">Transport</keyword>
<feature type="transmembrane region" description="Helical" evidence="8">
    <location>
        <begin position="278"/>
        <end position="300"/>
    </location>
</feature>
<keyword evidence="5" id="KW-0067">ATP-binding</keyword>
<dbReference type="Pfam" id="PF00005">
    <property type="entry name" value="ABC_tran"/>
    <property type="match status" value="1"/>
</dbReference>
<dbReference type="FunFam" id="3.40.50.300:FF:000287">
    <property type="entry name" value="Multidrug ABC transporter ATP-binding protein"/>
    <property type="match status" value="1"/>
</dbReference>
<keyword evidence="4" id="KW-0547">Nucleotide-binding</keyword>
<dbReference type="InterPro" id="IPR003439">
    <property type="entry name" value="ABC_transporter-like_ATP-bd"/>
</dbReference>
<proteinExistence type="predicted"/>
<dbReference type="GO" id="GO:0005524">
    <property type="term" value="F:ATP binding"/>
    <property type="evidence" value="ECO:0007669"/>
    <property type="project" value="UniProtKB-KW"/>
</dbReference>
<evidence type="ECO:0000256" key="3">
    <source>
        <dbReference type="ARBA" id="ARBA00022692"/>
    </source>
</evidence>
<accession>A0A1F7VG39</accession>
<keyword evidence="3 8" id="KW-0812">Transmembrane</keyword>
<evidence type="ECO:0000256" key="8">
    <source>
        <dbReference type="SAM" id="Phobius"/>
    </source>
</evidence>
<feature type="transmembrane region" description="Helical" evidence="8">
    <location>
        <begin position="168"/>
        <end position="186"/>
    </location>
</feature>
<gene>
    <name evidence="11" type="ORF">A3H75_01180</name>
</gene>
<comment type="subcellular location">
    <subcellularLocation>
        <location evidence="1">Cell membrane</location>
        <topology evidence="1">Multi-pass membrane protein</topology>
    </subcellularLocation>
</comment>
<evidence type="ECO:0000256" key="1">
    <source>
        <dbReference type="ARBA" id="ARBA00004651"/>
    </source>
</evidence>
<evidence type="ECO:0000256" key="5">
    <source>
        <dbReference type="ARBA" id="ARBA00022840"/>
    </source>
</evidence>
<protein>
    <recommendedName>
        <fullName evidence="13">ABC transporter ATP-binding protein</fullName>
    </recommendedName>
</protein>
<feature type="domain" description="ABC transmembrane type-1" evidence="10">
    <location>
        <begin position="26"/>
        <end position="311"/>
    </location>
</feature>